<keyword evidence="2" id="KW-0677">Repeat</keyword>
<evidence type="ECO:0000256" key="3">
    <source>
        <dbReference type="PROSITE-ProRule" id="PRU00221"/>
    </source>
</evidence>
<dbReference type="InterPro" id="IPR001680">
    <property type="entry name" value="WD40_rpt"/>
</dbReference>
<dbReference type="PROSITE" id="PS50294">
    <property type="entry name" value="WD_REPEATS_REGION"/>
    <property type="match status" value="1"/>
</dbReference>
<evidence type="ECO:0008006" key="6">
    <source>
        <dbReference type="Google" id="ProtNLM"/>
    </source>
</evidence>
<protein>
    <recommendedName>
        <fullName evidence="6">Guanine nucleotide-binding protein subunit beta-like protein</fullName>
    </recommendedName>
</protein>
<dbReference type="Proteomes" id="UP000469452">
    <property type="component" value="Unassembled WGS sequence"/>
</dbReference>
<dbReference type="Gene3D" id="2.130.10.10">
    <property type="entry name" value="YVTN repeat-like/Quinoprotein amine dehydrogenase"/>
    <property type="match status" value="2"/>
</dbReference>
<dbReference type="PROSITE" id="PS00678">
    <property type="entry name" value="WD_REPEATS_1"/>
    <property type="match status" value="1"/>
</dbReference>
<dbReference type="PROSITE" id="PS50082">
    <property type="entry name" value="WD_REPEATS_2"/>
    <property type="match status" value="2"/>
</dbReference>
<keyword evidence="1 3" id="KW-0853">WD repeat</keyword>
<dbReference type="PRINTS" id="PR00320">
    <property type="entry name" value="GPROTEINBRPT"/>
</dbReference>
<evidence type="ECO:0000256" key="1">
    <source>
        <dbReference type="ARBA" id="ARBA00022574"/>
    </source>
</evidence>
<gene>
    <name evidence="4" type="ORF">AaE_016309</name>
</gene>
<accession>A0A6A4Z4A5</accession>
<evidence type="ECO:0000256" key="2">
    <source>
        <dbReference type="ARBA" id="ARBA00022737"/>
    </source>
</evidence>
<dbReference type="Pfam" id="PF00400">
    <property type="entry name" value="WD40"/>
    <property type="match status" value="2"/>
</dbReference>
<name>A0A6A4Z4A5_APHAT</name>
<organism evidence="4 5">
    <name type="scientific">Aphanomyces astaci</name>
    <name type="common">Crayfish plague agent</name>
    <dbReference type="NCBI Taxonomy" id="112090"/>
    <lineage>
        <taxon>Eukaryota</taxon>
        <taxon>Sar</taxon>
        <taxon>Stramenopiles</taxon>
        <taxon>Oomycota</taxon>
        <taxon>Saprolegniomycetes</taxon>
        <taxon>Saprolegniales</taxon>
        <taxon>Verrucalvaceae</taxon>
        <taxon>Aphanomyces</taxon>
    </lineage>
</organism>
<dbReference type="InterPro" id="IPR036322">
    <property type="entry name" value="WD40_repeat_dom_sf"/>
</dbReference>
<comment type="caution">
    <text evidence="4">The sequence shown here is derived from an EMBL/GenBank/DDBJ whole genome shotgun (WGS) entry which is preliminary data.</text>
</comment>
<dbReference type="InterPro" id="IPR020472">
    <property type="entry name" value="WD40_PAC1"/>
</dbReference>
<dbReference type="VEuPathDB" id="FungiDB:H257_03508"/>
<dbReference type="InterPro" id="IPR015943">
    <property type="entry name" value="WD40/YVTN_repeat-like_dom_sf"/>
</dbReference>
<dbReference type="PANTHER" id="PTHR19854">
    <property type="entry name" value="TRANSDUCIN BETA-LIKE 3"/>
    <property type="match status" value="1"/>
</dbReference>
<reference evidence="4 5" key="1">
    <citation type="submission" date="2019-06" db="EMBL/GenBank/DDBJ databases">
        <title>Genomics analysis of Aphanomyces spp. identifies a new class of oomycete effector associated with host adaptation.</title>
        <authorList>
            <person name="Gaulin E."/>
        </authorList>
    </citation>
    <scope>NUCLEOTIDE SEQUENCE [LARGE SCALE GENOMIC DNA]</scope>
    <source>
        <strain evidence="4 5">E</strain>
    </source>
</reference>
<dbReference type="SMART" id="SM00320">
    <property type="entry name" value="WD40"/>
    <property type="match status" value="4"/>
</dbReference>
<dbReference type="EMBL" id="VJMI01021403">
    <property type="protein sequence ID" value="KAF0701816.1"/>
    <property type="molecule type" value="Genomic_DNA"/>
</dbReference>
<evidence type="ECO:0000313" key="5">
    <source>
        <dbReference type="Proteomes" id="UP000469452"/>
    </source>
</evidence>
<evidence type="ECO:0000313" key="4">
    <source>
        <dbReference type="EMBL" id="KAF0701816.1"/>
    </source>
</evidence>
<dbReference type="PANTHER" id="PTHR19854:SF1">
    <property type="entry name" value="GUANINE NUCLEOTIDE-BINDING PROTEIN SUBUNIT BETA-LIKE PROTEIN 1"/>
    <property type="match status" value="1"/>
</dbReference>
<proteinExistence type="predicted"/>
<dbReference type="AlphaFoldDB" id="A0A6A4Z4A5"/>
<dbReference type="SUPFAM" id="SSF50978">
    <property type="entry name" value="WD40 repeat-like"/>
    <property type="match status" value="1"/>
</dbReference>
<feature type="repeat" description="WD" evidence="3">
    <location>
        <begin position="49"/>
        <end position="71"/>
    </location>
</feature>
<sequence>MARNNRAPPPVAVLRGHLSPVNTVCFVPSRPITPNDDVASLSSVAPRSLLSGSADGMLKVWDLTTRREASSAVQAHSKAGILHATTQGPIIVSQGRDGLVKWWDVVDGGGMRESRTLAIGSYTFTKAHVVDSNLLLVPTEHAETVALFDVRTSGTHPAMIFEGSPIKSGMCMSLTSMPVSDQTVACVGFEGGVVALYDFRLAAPPLLSHAVSTSTGIKCAQSILLLCMDAVCMSSTLLCGTSGDDLVALRVHPDTTATADSFYRSKQPGISAIANRSVDDRIFATAGWDHRVRIFHKRGKPLATLKYHTESVYSVGFSHDGDWLASASKDHKIALWSVYPPSFSSTSSTSST</sequence>
<feature type="repeat" description="WD" evidence="3">
    <location>
        <begin position="305"/>
        <end position="338"/>
    </location>
</feature>
<dbReference type="InterPro" id="IPR019775">
    <property type="entry name" value="WD40_repeat_CS"/>
</dbReference>